<dbReference type="PANTHER" id="PTHR33096">
    <property type="entry name" value="CXC2 DOMAIN-CONTAINING PROTEIN"/>
    <property type="match status" value="1"/>
</dbReference>
<dbReference type="Pfam" id="PF18803">
    <property type="entry name" value="CxC2"/>
    <property type="match status" value="1"/>
</dbReference>
<evidence type="ECO:0000313" key="4">
    <source>
        <dbReference type="Proteomes" id="UP001362999"/>
    </source>
</evidence>
<dbReference type="EMBL" id="JAWWNJ010000159">
    <property type="protein sequence ID" value="KAK6980476.1"/>
    <property type="molecule type" value="Genomic_DNA"/>
</dbReference>
<keyword evidence="4" id="KW-1185">Reference proteome</keyword>
<feature type="region of interest" description="Disordered" evidence="1">
    <location>
        <begin position="219"/>
        <end position="245"/>
    </location>
</feature>
<evidence type="ECO:0000259" key="2">
    <source>
        <dbReference type="Pfam" id="PF18803"/>
    </source>
</evidence>
<reference evidence="3 4" key="1">
    <citation type="journal article" date="2024" name="J Genomics">
        <title>Draft genome sequencing and assembly of Favolaschia claudopus CIRM-BRFM 2984 isolated from oak limbs.</title>
        <authorList>
            <person name="Navarro D."/>
            <person name="Drula E."/>
            <person name="Chaduli D."/>
            <person name="Cazenave R."/>
            <person name="Ahrendt S."/>
            <person name="Wang J."/>
            <person name="Lipzen A."/>
            <person name="Daum C."/>
            <person name="Barry K."/>
            <person name="Grigoriev I.V."/>
            <person name="Favel A."/>
            <person name="Rosso M.N."/>
            <person name="Martin F."/>
        </authorList>
    </citation>
    <scope>NUCLEOTIDE SEQUENCE [LARGE SCALE GENOMIC DNA]</scope>
    <source>
        <strain evidence="3 4">CIRM-BRFM 2984</strain>
    </source>
</reference>
<dbReference type="InterPro" id="IPR040521">
    <property type="entry name" value="KDZ"/>
</dbReference>
<accession>A0AAV9ZEN3</accession>
<feature type="compositionally biased region" description="Polar residues" evidence="1">
    <location>
        <begin position="353"/>
        <end position="365"/>
    </location>
</feature>
<feature type="region of interest" description="Disordered" evidence="1">
    <location>
        <begin position="1064"/>
        <end position="1106"/>
    </location>
</feature>
<feature type="compositionally biased region" description="Pro residues" evidence="1">
    <location>
        <begin position="9"/>
        <end position="26"/>
    </location>
</feature>
<evidence type="ECO:0000313" key="3">
    <source>
        <dbReference type="EMBL" id="KAK6980476.1"/>
    </source>
</evidence>
<feature type="compositionally biased region" description="Polar residues" evidence="1">
    <location>
        <begin position="230"/>
        <end position="245"/>
    </location>
</feature>
<organism evidence="3 4">
    <name type="scientific">Favolaschia claudopus</name>
    <dbReference type="NCBI Taxonomy" id="2862362"/>
    <lineage>
        <taxon>Eukaryota</taxon>
        <taxon>Fungi</taxon>
        <taxon>Dikarya</taxon>
        <taxon>Basidiomycota</taxon>
        <taxon>Agaricomycotina</taxon>
        <taxon>Agaricomycetes</taxon>
        <taxon>Agaricomycetidae</taxon>
        <taxon>Agaricales</taxon>
        <taxon>Marasmiineae</taxon>
        <taxon>Mycenaceae</taxon>
        <taxon>Favolaschia</taxon>
    </lineage>
</organism>
<feature type="compositionally biased region" description="Basic and acidic residues" evidence="1">
    <location>
        <begin position="1083"/>
        <end position="1106"/>
    </location>
</feature>
<name>A0AAV9ZEN3_9AGAR</name>
<feature type="region of interest" description="Disordered" evidence="1">
    <location>
        <begin position="1"/>
        <end position="39"/>
    </location>
</feature>
<dbReference type="InterPro" id="IPR041457">
    <property type="entry name" value="CxC2_KDZ-assoc"/>
</dbReference>
<feature type="region of interest" description="Disordered" evidence="1">
    <location>
        <begin position="131"/>
        <end position="157"/>
    </location>
</feature>
<dbReference type="Pfam" id="PF18758">
    <property type="entry name" value="KDZ"/>
    <property type="match status" value="1"/>
</dbReference>
<dbReference type="PANTHER" id="PTHR33096:SF1">
    <property type="entry name" value="CXC1-LIKE CYSTEINE CLUSTER ASSOCIATED WITH KDZ TRANSPOSASES DOMAIN-CONTAINING PROTEIN"/>
    <property type="match status" value="1"/>
</dbReference>
<comment type="caution">
    <text evidence="3">The sequence shown here is derived from an EMBL/GenBank/DDBJ whole genome shotgun (WGS) entry which is preliminary data.</text>
</comment>
<feature type="domain" description="CxC2-like cysteine cluster KDZ transposase-associated" evidence="2">
    <location>
        <begin position="455"/>
        <end position="559"/>
    </location>
</feature>
<sequence length="1292" mass="145197">MTDSSPLPSSSPLPLPPLLPLQPPRLPRNRVASGHPHPYLPGTELLVAARPVPEKKALTFDLSSTAVVSGLPSLTHRAQQQKAKVLLSYFHKYLERGHPDSPLKPEDDGEKRARLAAAYEIAAQYFRTEYEEAQDKAEARDRTDDGPYTDSSDEDDGFVPPLPIFWFGGHPMTSEPELTKGVRGAWTGAGLPPIFSFAPVSGATTSPMQPMDAADTVNPLSAESAPPVSPTQSMDAADTVNTGQSSERGIFGWRDVECRCVDGKHHEFERHEVCAFNAHDGTLVVRTMKYGPKREDPPPADRFLGLRDFFLFRAASATTSSPSGMAAFNVSPTRAPNTKKHIDSYIDYESRSGDLTSDSSFQSSQDGRRKRMDALNLQPKKRKIRPSDLGRYLERLGSAANRMRKGDEEELEGAGGKRKRYDSSVRVDNSTIHGPERESVRRWSGKFWTATSLCGLGFVYQLGHGGFPCPRPAPAVRDMVVMDFPAIHSVKLRYCGCDLSDHANNLQQLLRNGWYPATTVDPGTCATLHTLDIFRMQNVVGNLTVHDAVRVMERCTDATRVKGVPQRSLIHGLKDRYKAFGRMSRMARCVAGNFNFCICLFWLSTRTSTCENRLRANQRDDPPLGDGWAYMLEEHGYYEHLQNYVGEEDVSTCIAFQALLQKDTRITTGLRCSGGRRGCLRKARIRSALKVVGDLQKGESPERGSRILALWLAISYDIACQWRIYFPKRMENMPERLRLDLTKITLLFALPVWHAAAHERSCQAQNSLTYTKGVGRTDGEGIERTWSRFNTLGWASREMARGARADAIDDRLDHHNWGEEYKLGGGPEADLAWERNHIAAQTRGSDRGARPGKSQVLSKSILLSRRVCERSGRRWLDACVGRRRYVESWRRRSWRRAAALAPGRKLHGTSMSAFPGDGSSAGESACYMNRSRIRRELRHRPLCGGRFFVKLVRFRRLQAVYIPGAVELLMEDEDSRDSELPAPEAEDVSLYLPSGLPAARRAGCSEKILQREARLREGQLGDGIGKLRRALLSRTHLWDWKDVRGADKCEEWKELREEDIRGDDIDDVDAGGSQEVGRVGSSTRERNRSKVAGRKQDGGKRAKKADVVDLDERRGVRGRTRARRDRWTEEVMLLREEMKRVLRFLHSRAIWWEERLVVEREVREDVRAGLRAYAAASGIDLRVRSRDVSEVVRAALEDEAGMVPGEGEEDVVQSGDEGEDTAFVLDRRAIVMVKQTFVVSTLFCCCEVLLLPSDLAECGTHVQKYCYMVERVTEEWYLLVLNKEAIVIVDSY</sequence>
<proteinExistence type="predicted"/>
<feature type="region of interest" description="Disordered" evidence="1">
    <location>
        <begin position="400"/>
        <end position="433"/>
    </location>
</feature>
<dbReference type="Proteomes" id="UP001362999">
    <property type="component" value="Unassembled WGS sequence"/>
</dbReference>
<evidence type="ECO:0000256" key="1">
    <source>
        <dbReference type="SAM" id="MobiDB-lite"/>
    </source>
</evidence>
<feature type="compositionally biased region" description="Basic and acidic residues" evidence="1">
    <location>
        <begin position="131"/>
        <end position="145"/>
    </location>
</feature>
<gene>
    <name evidence="3" type="ORF">R3P38DRAFT_2809098</name>
</gene>
<feature type="region of interest" description="Disordered" evidence="1">
    <location>
        <begin position="353"/>
        <end position="381"/>
    </location>
</feature>
<protein>
    <recommendedName>
        <fullName evidence="2">CxC2-like cysteine cluster KDZ transposase-associated domain-containing protein</fullName>
    </recommendedName>
</protein>